<reference evidence="3 4" key="1">
    <citation type="submission" date="2023-07" db="EMBL/GenBank/DDBJ databases">
        <title>Genomic Encyclopedia of Type Strains, Phase IV (KMG-IV): sequencing the most valuable type-strain genomes for metagenomic binning, comparative biology and taxonomic classification.</title>
        <authorList>
            <person name="Goeker M."/>
        </authorList>
    </citation>
    <scope>NUCLEOTIDE SEQUENCE [LARGE SCALE GENOMIC DNA]</scope>
    <source>
        <strain evidence="3 4">DSM 5896</strain>
    </source>
</reference>
<sequence length="329" mass="36242">MMKLIGIEEHFLTAEIRDAWHAIGLDASDPSVAFHSGTLERRLLDLAEQRLALMDESGVDVQVLSLTTPALHDLGPQAVDLARRVNDAVAEAVARHPDRFQALATLPVAMPDEAALELQRCITALGFKGTMLCGRVGTRNLDHPDLLPVLRSAACLNAPILLHPRVPEMAVRTAYYSGFSPQVDAAFATYGLGWHYDAGVQFLRLVLAGTFDRMPGLQVILGHWGELVLFYAERLAALDRVAGLAHPIATYLRRNLYVTASGMFLPHYLERALATVGADRLLFSTDFPYQYRTGRDARRFLENCGLGEAAKAGFAHGNWMRLISDQIRA</sequence>
<dbReference type="PANTHER" id="PTHR21240:SF30">
    <property type="entry name" value="AMIDOHYDROLASE-RELATED DOMAIN-CONTAINING PROTEIN-RELATED"/>
    <property type="match status" value="1"/>
</dbReference>
<dbReference type="PANTHER" id="PTHR21240">
    <property type="entry name" value="2-AMINO-3-CARBOXYLMUCONATE-6-SEMIALDEHYDE DECARBOXYLASE"/>
    <property type="match status" value="1"/>
</dbReference>
<dbReference type="Proteomes" id="UP001237448">
    <property type="component" value="Unassembled WGS sequence"/>
</dbReference>
<evidence type="ECO:0000259" key="2">
    <source>
        <dbReference type="Pfam" id="PF04909"/>
    </source>
</evidence>
<name>A0ABU0FJZ0_9HYPH</name>
<dbReference type="Gene3D" id="3.20.20.140">
    <property type="entry name" value="Metal-dependent hydrolases"/>
    <property type="match status" value="1"/>
</dbReference>
<evidence type="ECO:0000256" key="1">
    <source>
        <dbReference type="ARBA" id="ARBA00023239"/>
    </source>
</evidence>
<dbReference type="InterPro" id="IPR032466">
    <property type="entry name" value="Metal_Hydrolase"/>
</dbReference>
<evidence type="ECO:0000313" key="3">
    <source>
        <dbReference type="EMBL" id="MDQ0394925.1"/>
    </source>
</evidence>
<organism evidence="3 4">
    <name type="scientific">Labrys monachus</name>
    <dbReference type="NCBI Taxonomy" id="217067"/>
    <lineage>
        <taxon>Bacteria</taxon>
        <taxon>Pseudomonadati</taxon>
        <taxon>Pseudomonadota</taxon>
        <taxon>Alphaproteobacteria</taxon>
        <taxon>Hyphomicrobiales</taxon>
        <taxon>Xanthobacteraceae</taxon>
        <taxon>Labrys</taxon>
    </lineage>
</organism>
<keyword evidence="4" id="KW-1185">Reference proteome</keyword>
<keyword evidence="1" id="KW-0456">Lyase</keyword>
<dbReference type="InterPro" id="IPR006680">
    <property type="entry name" value="Amidohydro-rel"/>
</dbReference>
<proteinExistence type="predicted"/>
<dbReference type="EMBL" id="JAUSVK010000001">
    <property type="protein sequence ID" value="MDQ0394925.1"/>
    <property type="molecule type" value="Genomic_DNA"/>
</dbReference>
<evidence type="ECO:0000313" key="4">
    <source>
        <dbReference type="Proteomes" id="UP001237448"/>
    </source>
</evidence>
<protein>
    <submittedName>
        <fullName evidence="3">TIM-barrel fold metal-dependent hydrolase</fullName>
    </submittedName>
</protein>
<dbReference type="SUPFAM" id="SSF51556">
    <property type="entry name" value="Metallo-dependent hydrolases"/>
    <property type="match status" value="1"/>
</dbReference>
<accession>A0ABU0FJZ0</accession>
<dbReference type="InterPro" id="IPR032465">
    <property type="entry name" value="ACMSD"/>
</dbReference>
<feature type="domain" description="Amidohydrolase-related" evidence="2">
    <location>
        <begin position="47"/>
        <end position="318"/>
    </location>
</feature>
<keyword evidence="3" id="KW-0378">Hydrolase</keyword>
<dbReference type="GO" id="GO:0016787">
    <property type="term" value="F:hydrolase activity"/>
    <property type="evidence" value="ECO:0007669"/>
    <property type="project" value="UniProtKB-KW"/>
</dbReference>
<comment type="caution">
    <text evidence="3">The sequence shown here is derived from an EMBL/GenBank/DDBJ whole genome shotgun (WGS) entry which is preliminary data.</text>
</comment>
<gene>
    <name evidence="3" type="ORF">J3R73_004717</name>
</gene>
<dbReference type="Pfam" id="PF04909">
    <property type="entry name" value="Amidohydro_2"/>
    <property type="match status" value="1"/>
</dbReference>